<reference evidence="3" key="1">
    <citation type="submission" date="2016-06" db="EMBL/GenBank/DDBJ databases">
        <title>Parallel loss of symbiosis genes in relatives of nitrogen-fixing non-legume Parasponia.</title>
        <authorList>
            <person name="Van Velzen R."/>
            <person name="Holmer R."/>
            <person name="Bu F."/>
            <person name="Rutten L."/>
            <person name="Van Zeijl A."/>
            <person name="Liu W."/>
            <person name="Santuari L."/>
            <person name="Cao Q."/>
            <person name="Sharma T."/>
            <person name="Shen D."/>
            <person name="Roswanjaya Y."/>
            <person name="Wardhani T."/>
            <person name="Kalhor M.S."/>
            <person name="Jansen J."/>
            <person name="Van den Hoogen J."/>
            <person name="Gungor B."/>
            <person name="Hartog M."/>
            <person name="Hontelez J."/>
            <person name="Verver J."/>
            <person name="Yang W.-C."/>
            <person name="Schijlen E."/>
            <person name="Repin R."/>
            <person name="Schilthuizen M."/>
            <person name="Schranz E."/>
            <person name="Heidstra R."/>
            <person name="Miyata K."/>
            <person name="Fedorova E."/>
            <person name="Kohlen W."/>
            <person name="Bisseling T."/>
            <person name="Smit S."/>
            <person name="Geurts R."/>
        </authorList>
    </citation>
    <scope>NUCLEOTIDE SEQUENCE [LARGE SCALE GENOMIC DNA]</scope>
    <source>
        <strain evidence="3">cv. WU1-14</strain>
    </source>
</reference>
<dbReference type="EMBL" id="JXTB01000018">
    <property type="protein sequence ID" value="PON76490.1"/>
    <property type="molecule type" value="Genomic_DNA"/>
</dbReference>
<evidence type="ECO:0000313" key="3">
    <source>
        <dbReference type="Proteomes" id="UP000237105"/>
    </source>
</evidence>
<keyword evidence="1" id="KW-1133">Transmembrane helix</keyword>
<keyword evidence="1" id="KW-0812">Transmembrane</keyword>
<dbReference type="Proteomes" id="UP000237105">
    <property type="component" value="Unassembled WGS sequence"/>
</dbReference>
<name>A0A2P5DT72_PARAD</name>
<evidence type="ECO:0000256" key="1">
    <source>
        <dbReference type="SAM" id="Phobius"/>
    </source>
</evidence>
<keyword evidence="3" id="KW-1185">Reference proteome</keyword>
<organism evidence="2 3">
    <name type="scientific">Parasponia andersonii</name>
    <name type="common">Sponia andersonii</name>
    <dbReference type="NCBI Taxonomy" id="3476"/>
    <lineage>
        <taxon>Eukaryota</taxon>
        <taxon>Viridiplantae</taxon>
        <taxon>Streptophyta</taxon>
        <taxon>Embryophyta</taxon>
        <taxon>Tracheophyta</taxon>
        <taxon>Spermatophyta</taxon>
        <taxon>Magnoliopsida</taxon>
        <taxon>eudicotyledons</taxon>
        <taxon>Gunneridae</taxon>
        <taxon>Pentapetalae</taxon>
        <taxon>rosids</taxon>
        <taxon>fabids</taxon>
        <taxon>Rosales</taxon>
        <taxon>Cannabaceae</taxon>
        <taxon>Parasponia</taxon>
    </lineage>
</organism>
<dbReference type="AlphaFoldDB" id="A0A2P5DT72"/>
<accession>A0A2P5DT72</accession>
<comment type="caution">
    <text evidence="2">The sequence shown here is derived from an EMBL/GenBank/DDBJ whole genome shotgun (WGS) entry which is preliminary data.</text>
</comment>
<evidence type="ECO:0000313" key="2">
    <source>
        <dbReference type="EMBL" id="PON76490.1"/>
    </source>
</evidence>
<feature type="transmembrane region" description="Helical" evidence="1">
    <location>
        <begin position="21"/>
        <end position="44"/>
    </location>
</feature>
<keyword evidence="1" id="KW-0472">Membrane</keyword>
<sequence>MEFLKRVLEFVRSHGIHRLDIGLKLKLVGFVKGFLLWLAGVVFWNCKGFFMDALSSNHGSRTALEAEILLAWTSATDRIKDGIPFALGKRKLFYCSFENYSVNELSLMNVCI</sequence>
<gene>
    <name evidence="2" type="ORF">PanWU01x14_035440</name>
</gene>
<protein>
    <submittedName>
        <fullName evidence="2">Uncharacterized protein</fullName>
    </submittedName>
</protein>
<dbReference type="OrthoDB" id="10278738at2759"/>
<proteinExistence type="predicted"/>